<evidence type="ECO:0000313" key="4">
    <source>
        <dbReference type="EMBL" id="GEM01375.1"/>
    </source>
</evidence>
<evidence type="ECO:0000313" key="7">
    <source>
        <dbReference type="Proteomes" id="UP000321547"/>
    </source>
</evidence>
<evidence type="ECO:0000256" key="1">
    <source>
        <dbReference type="ARBA" id="ARBA00022723"/>
    </source>
</evidence>
<dbReference type="STRING" id="306540.SAMN05421839_11017"/>
<dbReference type="OrthoDB" id="46144at2"/>
<dbReference type="GO" id="GO:0003676">
    <property type="term" value="F:nucleic acid binding"/>
    <property type="evidence" value="ECO:0007669"/>
    <property type="project" value="InterPro"/>
</dbReference>
<dbReference type="GO" id="GO:0016818">
    <property type="term" value="F:hydrolase activity, acting on acid anhydrides, in phosphorus-containing anhydrides"/>
    <property type="evidence" value="ECO:0007669"/>
    <property type="project" value="InterPro"/>
</dbReference>
<dbReference type="Proteomes" id="UP000321547">
    <property type="component" value="Unassembled WGS sequence"/>
</dbReference>
<dbReference type="Proteomes" id="UP000242243">
    <property type="component" value="Unassembled WGS sequence"/>
</dbReference>
<protein>
    <submittedName>
        <fullName evidence="5">HIRAN domain-containing protein</fullName>
    </submittedName>
</protein>
<proteinExistence type="predicted"/>
<evidence type="ECO:0000313" key="5">
    <source>
        <dbReference type="EMBL" id="SFP22739.1"/>
    </source>
</evidence>
<reference evidence="5 6" key="1">
    <citation type="submission" date="2016-10" db="EMBL/GenBank/DDBJ databases">
        <authorList>
            <person name="de Groot N.N."/>
        </authorList>
    </citation>
    <scope>NUCLEOTIDE SEQUENCE [LARGE SCALE GENOMIC DNA]</scope>
    <source>
        <strain evidence="5 6">DSM 17073</strain>
    </source>
</reference>
<keyword evidence="7" id="KW-1185">Reference proteome</keyword>
<reference evidence="4 7" key="2">
    <citation type="submission" date="2019-07" db="EMBL/GenBank/DDBJ databases">
        <title>Whole genome shotgun sequence of Halolactibacillus halophilus NBRC 100868.</title>
        <authorList>
            <person name="Hosoyama A."/>
            <person name="Uohara A."/>
            <person name="Ohji S."/>
            <person name="Ichikawa N."/>
        </authorList>
    </citation>
    <scope>NUCLEOTIDE SEQUENCE [LARGE SCALE GENOMIC DNA]</scope>
    <source>
        <strain evidence="4 7">NBRC 100868</strain>
    </source>
</reference>
<organism evidence="5 6">
    <name type="scientific">Halolactibacillus halophilus</name>
    <dbReference type="NCBI Taxonomy" id="306540"/>
    <lineage>
        <taxon>Bacteria</taxon>
        <taxon>Bacillati</taxon>
        <taxon>Bacillota</taxon>
        <taxon>Bacilli</taxon>
        <taxon>Bacillales</taxon>
        <taxon>Bacillaceae</taxon>
        <taxon>Halolactibacillus</taxon>
    </lineage>
</organism>
<sequence>MCETQKLLLSWRGPQSNQHYFVGCLTRQDGKNDKRYTFSYNQTIVKEAEKEGFRPLIGLSDLNKEYTNDKLFSIFERRLPNKNRHVFQQFMKDHQLNDADEAAWEYLKETKGKTATDKLSFLKPVYKHNDTLSYSGEIAGWSYTKGQNEKLQVNQPVKLIIDETNPKDRKAVEVIDQVHGHVRVGYIQKPFNQLFFKLLEAGYDLEGHITSIDPSDSRPTLGIDVALQNQIIDFQALSYFIDVTD</sequence>
<dbReference type="GO" id="GO:0008270">
    <property type="term" value="F:zinc ion binding"/>
    <property type="evidence" value="ECO:0007669"/>
    <property type="project" value="InterPro"/>
</dbReference>
<dbReference type="Pfam" id="PF08797">
    <property type="entry name" value="HIRAN"/>
    <property type="match status" value="1"/>
</dbReference>
<dbReference type="AlphaFoldDB" id="A0A1I5NLQ8"/>
<accession>A0A1I5NLQ8</accession>
<dbReference type="EMBL" id="BJWI01000009">
    <property type="protein sequence ID" value="GEM01375.1"/>
    <property type="molecule type" value="Genomic_DNA"/>
</dbReference>
<keyword evidence="2" id="KW-0378">Hydrolase</keyword>
<keyword evidence="1" id="KW-0479">Metal-binding</keyword>
<dbReference type="RefSeq" id="WP_089831130.1">
    <property type="nucleotide sequence ID" value="NZ_BJWI01000009.1"/>
</dbReference>
<dbReference type="Gene3D" id="3.30.70.2330">
    <property type="match status" value="1"/>
</dbReference>
<evidence type="ECO:0000259" key="3">
    <source>
        <dbReference type="Pfam" id="PF08797"/>
    </source>
</evidence>
<dbReference type="EMBL" id="FOXC01000010">
    <property type="protein sequence ID" value="SFP22739.1"/>
    <property type="molecule type" value="Genomic_DNA"/>
</dbReference>
<feature type="domain" description="HIRAN" evidence="3">
    <location>
        <begin position="134"/>
        <end position="225"/>
    </location>
</feature>
<gene>
    <name evidence="4" type="ORF">HHA03_09070</name>
    <name evidence="5" type="ORF">SAMN05421839_11017</name>
</gene>
<evidence type="ECO:0000313" key="6">
    <source>
        <dbReference type="Proteomes" id="UP000242243"/>
    </source>
</evidence>
<dbReference type="InterPro" id="IPR014905">
    <property type="entry name" value="HIRAN"/>
</dbReference>
<evidence type="ECO:0000256" key="2">
    <source>
        <dbReference type="ARBA" id="ARBA00022801"/>
    </source>
</evidence>
<name>A0A1I5NLQ8_9BACI</name>